<dbReference type="PROSITE" id="PS51273">
    <property type="entry name" value="GATASE_TYPE_1"/>
    <property type="match status" value="1"/>
</dbReference>
<keyword evidence="2" id="KW-0315">Glutamine amidotransferase</keyword>
<accession>A0A6M1LE81</accession>
<dbReference type="InterPro" id="IPR044992">
    <property type="entry name" value="ChyE-like"/>
</dbReference>
<sequence length="218" mass="23480">MRILVVRNSETAPEGAFGDWLRAQGHELEVVAGSEVTDAQMQEAALVVMLGSPRGVYEGAAHPWIDAQRAMVAKRLAARRPTIGICFGAQMIAAAAGGSVGRHPEGVFHRGWIGNEETSEPFLAGPWPRWHGDVITPPPEATVLASDAGTVQCFTLPGAIAVQFHPEATPALMDNWASLSPPGVVDRDAMRAQGERLFEERRTAREALFAELLRRALA</sequence>
<name>A0A6M1LE81_9PROT</name>
<proteinExistence type="predicted"/>
<comment type="caution">
    <text evidence="2">The sequence shown here is derived from an EMBL/GenBank/DDBJ whole genome shotgun (WGS) entry which is preliminary data.</text>
</comment>
<protein>
    <submittedName>
        <fullName evidence="2">Type 1 glutamine amidotransferase</fullName>
    </submittedName>
</protein>
<organism evidence="2 3">
    <name type="scientific">Falsiroseomonas algicola</name>
    <dbReference type="NCBI Taxonomy" id="2716930"/>
    <lineage>
        <taxon>Bacteria</taxon>
        <taxon>Pseudomonadati</taxon>
        <taxon>Pseudomonadota</taxon>
        <taxon>Alphaproteobacteria</taxon>
        <taxon>Acetobacterales</taxon>
        <taxon>Roseomonadaceae</taxon>
        <taxon>Falsiroseomonas</taxon>
    </lineage>
</organism>
<dbReference type="Pfam" id="PF00117">
    <property type="entry name" value="GATase"/>
    <property type="match status" value="1"/>
</dbReference>
<dbReference type="EMBL" id="JAAIKB010000001">
    <property type="protein sequence ID" value="NGM18608.1"/>
    <property type="molecule type" value="Genomic_DNA"/>
</dbReference>
<evidence type="ECO:0000313" key="2">
    <source>
        <dbReference type="EMBL" id="NGM18608.1"/>
    </source>
</evidence>
<dbReference type="CDD" id="cd01741">
    <property type="entry name" value="GATase1_1"/>
    <property type="match status" value="1"/>
</dbReference>
<dbReference type="PANTHER" id="PTHR42695">
    <property type="entry name" value="GLUTAMINE AMIDOTRANSFERASE YLR126C-RELATED"/>
    <property type="match status" value="1"/>
</dbReference>
<dbReference type="PANTHER" id="PTHR42695:SF5">
    <property type="entry name" value="GLUTAMINE AMIDOTRANSFERASE YLR126C-RELATED"/>
    <property type="match status" value="1"/>
</dbReference>
<reference evidence="2 3" key="2">
    <citation type="submission" date="2020-03" db="EMBL/GenBank/DDBJ databases">
        <title>Roseomonas stagni sp. nov., isolated from pond water in Japan.</title>
        <authorList>
            <person name="Furuhata K."/>
            <person name="Miyamoto H."/>
            <person name="Goto K."/>
        </authorList>
    </citation>
    <scope>NUCLEOTIDE SEQUENCE [LARGE SCALE GENOMIC DNA]</scope>
    <source>
        <strain evidence="2 3">PeD5</strain>
    </source>
</reference>
<dbReference type="InterPro" id="IPR017926">
    <property type="entry name" value="GATASE"/>
</dbReference>
<feature type="domain" description="Glutamine amidotransferase" evidence="1">
    <location>
        <begin position="21"/>
        <end position="173"/>
    </location>
</feature>
<dbReference type="Proteomes" id="UP000475385">
    <property type="component" value="Unassembled WGS sequence"/>
</dbReference>
<dbReference type="AlphaFoldDB" id="A0A6M1LE81"/>
<dbReference type="RefSeq" id="WP_164692493.1">
    <property type="nucleotide sequence ID" value="NZ_JAAIKB010000001.1"/>
</dbReference>
<gene>
    <name evidence="2" type="ORF">G3576_01190</name>
</gene>
<reference evidence="2 3" key="1">
    <citation type="submission" date="2020-02" db="EMBL/GenBank/DDBJ databases">
        <authorList>
            <person name="Kim H.M."/>
            <person name="Jeon C.O."/>
        </authorList>
    </citation>
    <scope>NUCLEOTIDE SEQUENCE [LARGE SCALE GENOMIC DNA]</scope>
    <source>
        <strain evidence="2 3">PeD5</strain>
    </source>
</reference>
<keyword evidence="3" id="KW-1185">Reference proteome</keyword>
<dbReference type="GO" id="GO:0005829">
    <property type="term" value="C:cytosol"/>
    <property type="evidence" value="ECO:0007669"/>
    <property type="project" value="TreeGrafter"/>
</dbReference>
<dbReference type="SUPFAM" id="SSF52317">
    <property type="entry name" value="Class I glutamine amidotransferase-like"/>
    <property type="match status" value="1"/>
</dbReference>
<dbReference type="Gene3D" id="3.40.50.880">
    <property type="match status" value="1"/>
</dbReference>
<evidence type="ECO:0000259" key="1">
    <source>
        <dbReference type="Pfam" id="PF00117"/>
    </source>
</evidence>
<dbReference type="InterPro" id="IPR029062">
    <property type="entry name" value="Class_I_gatase-like"/>
</dbReference>
<evidence type="ECO:0000313" key="3">
    <source>
        <dbReference type="Proteomes" id="UP000475385"/>
    </source>
</evidence>